<reference evidence="3 4" key="1">
    <citation type="journal article" date="2014" name="Genome Announc.">
        <title>Draft Genome Sequence of Paenibacillus pini JCM 16418T, Isolated from the Rhizosphere of Pine Tree.</title>
        <authorList>
            <person name="Yuki M."/>
            <person name="Oshima K."/>
            <person name="Suda W."/>
            <person name="Oshida Y."/>
            <person name="Kitamura K."/>
            <person name="Iida Y."/>
            <person name="Hattori M."/>
            <person name="Ohkuma M."/>
        </authorList>
    </citation>
    <scope>NUCLEOTIDE SEQUENCE [LARGE SCALE GENOMIC DNA]</scope>
    <source>
        <strain evidence="3 4">JCM 16418</strain>
    </source>
</reference>
<protein>
    <recommendedName>
        <fullName evidence="2">DUF2062 domain-containing protein</fullName>
    </recommendedName>
</protein>
<evidence type="ECO:0000313" key="4">
    <source>
        <dbReference type="Proteomes" id="UP000019364"/>
    </source>
</evidence>
<name>W7YSF0_9BACL</name>
<proteinExistence type="predicted"/>
<dbReference type="InterPro" id="IPR018639">
    <property type="entry name" value="DUF2062"/>
</dbReference>
<dbReference type="EMBL" id="BAVZ01000018">
    <property type="protein sequence ID" value="GAF10128.1"/>
    <property type="molecule type" value="Genomic_DNA"/>
</dbReference>
<comment type="caution">
    <text evidence="3">The sequence shown here is derived from an EMBL/GenBank/DDBJ whole genome shotgun (WGS) entry which is preliminary data.</text>
</comment>
<evidence type="ECO:0000313" key="3">
    <source>
        <dbReference type="EMBL" id="GAF10128.1"/>
    </source>
</evidence>
<dbReference type="Proteomes" id="UP000019364">
    <property type="component" value="Unassembled WGS sequence"/>
</dbReference>
<keyword evidence="1" id="KW-0812">Transmembrane</keyword>
<evidence type="ECO:0000259" key="2">
    <source>
        <dbReference type="Pfam" id="PF09835"/>
    </source>
</evidence>
<feature type="transmembrane region" description="Helical" evidence="1">
    <location>
        <begin position="67"/>
        <end position="90"/>
    </location>
</feature>
<dbReference type="STRING" id="1236976.JCM16418_4303"/>
<dbReference type="eggNOG" id="COG3216">
    <property type="taxonomic scope" value="Bacteria"/>
</dbReference>
<sequence>MPAAIIGNVIGKLTFLPLVLLPFAKKIGEMFFTKKTIDIPVEEHPWRDIMSGDFTVFKHLLQGGLHVLIGMSLFGLILGVISYFVVQYLYNNRKKHRLAKRASAAV</sequence>
<organism evidence="3 4">
    <name type="scientific">Paenibacillus pini JCM 16418</name>
    <dbReference type="NCBI Taxonomy" id="1236976"/>
    <lineage>
        <taxon>Bacteria</taxon>
        <taxon>Bacillati</taxon>
        <taxon>Bacillota</taxon>
        <taxon>Bacilli</taxon>
        <taxon>Bacillales</taxon>
        <taxon>Paenibacillaceae</taxon>
        <taxon>Paenibacillus</taxon>
    </lineage>
</organism>
<feature type="domain" description="DUF2062" evidence="2">
    <location>
        <begin position="1"/>
        <end position="97"/>
    </location>
</feature>
<keyword evidence="1" id="KW-1133">Transmembrane helix</keyword>
<accession>W7YSF0</accession>
<evidence type="ECO:0000256" key="1">
    <source>
        <dbReference type="SAM" id="Phobius"/>
    </source>
</evidence>
<keyword evidence="1" id="KW-0472">Membrane</keyword>
<keyword evidence="4" id="KW-1185">Reference proteome</keyword>
<dbReference type="AlphaFoldDB" id="W7YSF0"/>
<gene>
    <name evidence="3" type="ORF">JCM16418_4303</name>
</gene>
<dbReference type="Pfam" id="PF09835">
    <property type="entry name" value="DUF2062"/>
    <property type="match status" value="1"/>
</dbReference>